<name>A0ABY5H9K1_9PSED</name>
<evidence type="ECO:0000313" key="2">
    <source>
        <dbReference type="EMBL" id="UTW08935.1"/>
    </source>
</evidence>
<proteinExistence type="predicted"/>
<dbReference type="RefSeq" id="WP_255839610.1">
    <property type="nucleotide sequence ID" value="NZ_CP073346.1"/>
</dbReference>
<dbReference type="SUPFAM" id="SSF52833">
    <property type="entry name" value="Thioredoxin-like"/>
    <property type="match status" value="1"/>
</dbReference>
<evidence type="ECO:0000259" key="1">
    <source>
        <dbReference type="Pfam" id="PF13192"/>
    </source>
</evidence>
<sequence length="90" mass="9800">MKVELLQLAGCDRCCDARLDLQAEAQRLLGAELEWREVDALVELDYAVELGVLSLPALAIDGQLVFASLPTPAQLAAELRRRLGERPDGA</sequence>
<dbReference type="InterPro" id="IPR012336">
    <property type="entry name" value="Thioredoxin-like_fold"/>
</dbReference>
<dbReference type="InterPro" id="IPR036249">
    <property type="entry name" value="Thioredoxin-like_sf"/>
</dbReference>
<gene>
    <name evidence="2" type="ORF">KDW96_06405</name>
</gene>
<keyword evidence="3" id="KW-1185">Reference proteome</keyword>
<accession>A0ABY5H9K1</accession>
<protein>
    <submittedName>
        <fullName evidence="2">Thioredoxin family protein</fullName>
    </submittedName>
</protein>
<dbReference type="Proteomes" id="UP001059672">
    <property type="component" value="Chromosome"/>
</dbReference>
<organism evidence="2 3">
    <name type="scientific">Pseudomonas benzenivorans</name>
    <dbReference type="NCBI Taxonomy" id="556533"/>
    <lineage>
        <taxon>Bacteria</taxon>
        <taxon>Pseudomonadati</taxon>
        <taxon>Pseudomonadota</taxon>
        <taxon>Gammaproteobacteria</taxon>
        <taxon>Pseudomonadales</taxon>
        <taxon>Pseudomonadaceae</taxon>
        <taxon>Pseudomonas</taxon>
    </lineage>
</organism>
<dbReference type="Pfam" id="PF13192">
    <property type="entry name" value="Thioredoxin_3"/>
    <property type="match status" value="1"/>
</dbReference>
<dbReference type="Gene3D" id="3.40.30.10">
    <property type="entry name" value="Glutaredoxin"/>
    <property type="match status" value="1"/>
</dbReference>
<feature type="domain" description="Thioredoxin-like fold" evidence="1">
    <location>
        <begin position="1"/>
        <end position="76"/>
    </location>
</feature>
<evidence type="ECO:0000313" key="3">
    <source>
        <dbReference type="Proteomes" id="UP001059672"/>
    </source>
</evidence>
<dbReference type="EMBL" id="CP073346">
    <property type="protein sequence ID" value="UTW08935.1"/>
    <property type="molecule type" value="Genomic_DNA"/>
</dbReference>
<reference evidence="2" key="1">
    <citation type="submission" date="2021-04" db="EMBL/GenBank/DDBJ databases">
        <title>Oceanospirillales bacteria with DddD are important DMSP degraders in coastal seawater.</title>
        <authorList>
            <person name="Liu J."/>
        </authorList>
    </citation>
    <scope>NUCLEOTIDE SEQUENCE</scope>
    <source>
        <strain evidence="2">D13-4</strain>
    </source>
</reference>